<accession>A0A367LF58</accession>
<dbReference type="EMBL" id="LKCN02000007">
    <property type="protein sequence ID" value="RCI13059.1"/>
    <property type="molecule type" value="Genomic_DNA"/>
</dbReference>
<proteinExistence type="predicted"/>
<evidence type="ECO:0000313" key="1">
    <source>
        <dbReference type="EMBL" id="RCI13059.1"/>
    </source>
</evidence>
<feature type="non-terminal residue" evidence="1">
    <location>
        <position position="1"/>
    </location>
</feature>
<organism evidence="1 2">
    <name type="scientific">Ophiocordyceps polyrhachis-furcata BCC 54312</name>
    <dbReference type="NCBI Taxonomy" id="1330021"/>
    <lineage>
        <taxon>Eukaryota</taxon>
        <taxon>Fungi</taxon>
        <taxon>Dikarya</taxon>
        <taxon>Ascomycota</taxon>
        <taxon>Pezizomycotina</taxon>
        <taxon>Sordariomycetes</taxon>
        <taxon>Hypocreomycetidae</taxon>
        <taxon>Hypocreales</taxon>
        <taxon>Ophiocordycipitaceae</taxon>
        <taxon>Ophiocordyceps</taxon>
    </lineage>
</organism>
<evidence type="ECO:0000313" key="2">
    <source>
        <dbReference type="Proteomes" id="UP000253664"/>
    </source>
</evidence>
<reference evidence="1 2" key="1">
    <citation type="journal article" date="2015" name="BMC Genomics">
        <title>Insights from the genome of Ophiocordyceps polyrhachis-furcata to pathogenicity and host specificity in insect fungi.</title>
        <authorList>
            <person name="Wichadakul D."/>
            <person name="Kobmoo N."/>
            <person name="Ingsriswang S."/>
            <person name="Tangphatsornruang S."/>
            <person name="Chantasingh D."/>
            <person name="Luangsa-ard J.J."/>
            <person name="Eurwilaichitr L."/>
        </authorList>
    </citation>
    <scope>NUCLEOTIDE SEQUENCE [LARGE SCALE GENOMIC DNA]</scope>
    <source>
        <strain evidence="1 2">BCC 54312</strain>
    </source>
</reference>
<gene>
    <name evidence="1" type="ORF">L249_0696</name>
</gene>
<protein>
    <submittedName>
        <fullName evidence="1">Uncharacterized protein</fullName>
    </submittedName>
</protein>
<dbReference type="AlphaFoldDB" id="A0A367LF58"/>
<comment type="caution">
    <text evidence="1">The sequence shown here is derived from an EMBL/GenBank/DDBJ whole genome shotgun (WGS) entry which is preliminary data.</text>
</comment>
<dbReference type="Proteomes" id="UP000253664">
    <property type="component" value="Unassembled WGS sequence"/>
</dbReference>
<keyword evidence="2" id="KW-1185">Reference proteome</keyword>
<name>A0A367LF58_9HYPO</name>
<sequence>YLSGRSNVCIHGLEPPEQLTDDIYPSRIGSRNHQALLAVIRPASPTALIPRGVSLFSVACVWLLSGFASW</sequence>